<keyword evidence="1 3" id="KW-0853">WD repeat</keyword>
<evidence type="ECO:0000313" key="5">
    <source>
        <dbReference type="EMBL" id="KAK2196276.1"/>
    </source>
</evidence>
<dbReference type="PANTHER" id="PTHR19857">
    <property type="entry name" value="MITOCHONDRIAL DIVISION PROTEIN 1-RELATED"/>
    <property type="match status" value="1"/>
</dbReference>
<reference evidence="5" key="1">
    <citation type="journal article" date="2023" name="Nat. Microbiol.">
        <title>Babesia duncani multi-omics identifies virulence factors and drug targets.</title>
        <authorList>
            <person name="Singh P."/>
            <person name="Lonardi S."/>
            <person name="Liang Q."/>
            <person name="Vydyam P."/>
            <person name="Khabirova E."/>
            <person name="Fang T."/>
            <person name="Gihaz S."/>
            <person name="Thekkiniath J."/>
            <person name="Munshi M."/>
            <person name="Abel S."/>
            <person name="Ciampossin L."/>
            <person name="Batugedara G."/>
            <person name="Gupta M."/>
            <person name="Lu X.M."/>
            <person name="Lenz T."/>
            <person name="Chakravarty S."/>
            <person name="Cornillot E."/>
            <person name="Hu Y."/>
            <person name="Ma W."/>
            <person name="Gonzalez L.M."/>
            <person name="Sanchez S."/>
            <person name="Estrada K."/>
            <person name="Sanchez-Flores A."/>
            <person name="Montero E."/>
            <person name="Harb O.S."/>
            <person name="Le Roch K.G."/>
            <person name="Mamoun C.B."/>
        </authorList>
    </citation>
    <scope>NUCLEOTIDE SEQUENCE</scope>
    <source>
        <strain evidence="5">WA1</strain>
    </source>
</reference>
<accession>A0AAD9PK24</accession>
<feature type="compositionally biased region" description="Basic and acidic residues" evidence="4">
    <location>
        <begin position="394"/>
        <end position="405"/>
    </location>
</feature>
<dbReference type="AlphaFoldDB" id="A0AAD9PK24"/>
<dbReference type="GeneID" id="94335816"/>
<evidence type="ECO:0000313" key="6">
    <source>
        <dbReference type="Proteomes" id="UP001214638"/>
    </source>
</evidence>
<dbReference type="SMART" id="SM00320">
    <property type="entry name" value="WD40"/>
    <property type="match status" value="6"/>
</dbReference>
<feature type="repeat" description="WD" evidence="3">
    <location>
        <begin position="437"/>
        <end position="471"/>
    </location>
</feature>
<feature type="compositionally biased region" description="Polar residues" evidence="4">
    <location>
        <begin position="406"/>
        <end position="418"/>
    </location>
</feature>
<feature type="compositionally biased region" description="Polar residues" evidence="4">
    <location>
        <begin position="364"/>
        <end position="379"/>
    </location>
</feature>
<dbReference type="Proteomes" id="UP001214638">
    <property type="component" value="Unassembled WGS sequence"/>
</dbReference>
<dbReference type="Pfam" id="PF00400">
    <property type="entry name" value="WD40"/>
    <property type="match status" value="1"/>
</dbReference>
<evidence type="ECO:0000256" key="2">
    <source>
        <dbReference type="ARBA" id="ARBA00022737"/>
    </source>
</evidence>
<dbReference type="RefSeq" id="XP_067803118.1">
    <property type="nucleotide sequence ID" value="XM_067946554.1"/>
</dbReference>
<gene>
    <name evidence="5" type="ORF">BdWA1_001518</name>
</gene>
<organism evidence="5 6">
    <name type="scientific">Babesia duncani</name>
    <dbReference type="NCBI Taxonomy" id="323732"/>
    <lineage>
        <taxon>Eukaryota</taxon>
        <taxon>Sar</taxon>
        <taxon>Alveolata</taxon>
        <taxon>Apicomplexa</taxon>
        <taxon>Aconoidasida</taxon>
        <taxon>Piroplasmida</taxon>
        <taxon>Babesiidae</taxon>
        <taxon>Babesia</taxon>
    </lineage>
</organism>
<sequence>MEVNIKTEAWEKHSKNYSKVEVATSNKKHISDTGSLKPIDELSGLFNALERKIATETALESDTTYTPKDNERWIIDKCNSEESILDLHIKEDILTFDVPITQLPIQEKEIVDPCNSQRKSAFFNKIGSAGEHYLRAFGSNILSVIDIMKSDLNVSIKKVNSDEINEDLPTKEKLLAMEPIMFNSMDGEDNNNKNTDEEVNGTKTLMHSINSQSIERCEMNSAYNQGSFISIHDGTSDSFMDSDSFSISQKITQDELLSKHDDKTLLNTDNALNDDSGLKTTEISHTVNDTVIPNLKLEKLLPQSKEQSAESTSSGEVGLIKKNKDVQSTKGKVGDLGNYVQINDDKEHPREIVTVEKFADETGIGTSTKKNEPATTSPLNEFDKIPNNDAAVNDSEKKTPADESRGNTNAKKTSDGNFKTISANLKPLKPFRPDSLVTAMHISNDNKFLATGNENGELYVWKFESAKMMSSPEISDNRINALPKMLNWEMLSSTPTAGVQAHEFFIYSIHISKIQNRKHSGSVLVVTSGGNNYVRIWALTKSDKENVLILKGDRQFDDDILTAFQLPISQHIAICGIDQVIEIWKFPPITTSVNDNPKNISSWNKTKERIDVELTIQSVSYSPSGMYIAIGSIDGLLSLYSAETMKLISMAICRNEKGWYSNSASITGIVWNTKETLVCATTADSRIRLFSTNIENDNALIYAEKLKGHKYCGENVAARFTGLNDEYVICISKGGYIVIWKHSCTEERIFYDGNPIIKNTNYCKFKIIPKPYIGKLLGVFNPGTWGHLWPTYQEQSVYEPLNDKNSVGCLDRFLTKNTPGVKFSKANPKNAILLVASVDGSQLLCTIIDASLLVFKKS</sequence>
<dbReference type="InterPro" id="IPR036322">
    <property type="entry name" value="WD40_repeat_dom_sf"/>
</dbReference>
<protein>
    <submittedName>
        <fullName evidence="5">Bifunctional WD repeat-containing protein WDR44-Dgr2/WD40 repeat/WD40-YVTN repeat-like-containing domain superfamily/WD40-repeat-containing domain superfamily</fullName>
    </submittedName>
</protein>
<comment type="caution">
    <text evidence="5">The sequence shown here is derived from an EMBL/GenBank/DDBJ whole genome shotgun (WGS) entry which is preliminary data.</text>
</comment>
<keyword evidence="6" id="KW-1185">Reference proteome</keyword>
<feature type="region of interest" description="Disordered" evidence="4">
    <location>
        <begin position="363"/>
        <end position="418"/>
    </location>
</feature>
<dbReference type="InterPro" id="IPR015943">
    <property type="entry name" value="WD40/YVTN_repeat-like_dom_sf"/>
</dbReference>
<dbReference type="Gene3D" id="2.130.10.10">
    <property type="entry name" value="YVTN repeat-like/Quinoprotein amine dehydrogenase"/>
    <property type="match status" value="1"/>
</dbReference>
<feature type="region of interest" description="Disordered" evidence="4">
    <location>
        <begin position="302"/>
        <end position="325"/>
    </location>
</feature>
<evidence type="ECO:0000256" key="1">
    <source>
        <dbReference type="ARBA" id="ARBA00022574"/>
    </source>
</evidence>
<evidence type="ECO:0000256" key="3">
    <source>
        <dbReference type="PROSITE-ProRule" id="PRU00221"/>
    </source>
</evidence>
<keyword evidence="2" id="KW-0677">Repeat</keyword>
<dbReference type="PROSITE" id="PS50082">
    <property type="entry name" value="WD_REPEATS_2"/>
    <property type="match status" value="1"/>
</dbReference>
<dbReference type="PANTHER" id="PTHR19857:SF8">
    <property type="entry name" value="ANGIO-ASSOCIATED MIGRATORY CELL PROTEIN"/>
    <property type="match status" value="1"/>
</dbReference>
<dbReference type="SUPFAM" id="SSF50978">
    <property type="entry name" value="WD40 repeat-like"/>
    <property type="match status" value="1"/>
</dbReference>
<proteinExistence type="predicted"/>
<dbReference type="KEGG" id="bdw:94335816"/>
<dbReference type="InterPro" id="IPR051179">
    <property type="entry name" value="WD_repeat_multifunction"/>
</dbReference>
<dbReference type="InterPro" id="IPR001680">
    <property type="entry name" value="WD40_rpt"/>
</dbReference>
<feature type="compositionally biased region" description="Polar residues" evidence="4">
    <location>
        <begin position="304"/>
        <end position="315"/>
    </location>
</feature>
<dbReference type="EMBL" id="JALLKP010000002">
    <property type="protein sequence ID" value="KAK2196276.1"/>
    <property type="molecule type" value="Genomic_DNA"/>
</dbReference>
<name>A0AAD9PK24_9APIC</name>
<evidence type="ECO:0000256" key="4">
    <source>
        <dbReference type="SAM" id="MobiDB-lite"/>
    </source>
</evidence>